<dbReference type="InterPro" id="IPR036921">
    <property type="entry name" value="PurM-like_N_sf"/>
</dbReference>
<evidence type="ECO:0000256" key="12">
    <source>
        <dbReference type="ARBA" id="ARBA00022962"/>
    </source>
</evidence>
<dbReference type="CDD" id="cd02204">
    <property type="entry name" value="PurL_repeat2"/>
    <property type="match status" value="1"/>
</dbReference>
<dbReference type="HOGENOM" id="CLU_001031_0_2_1"/>
<dbReference type="GO" id="GO:0005737">
    <property type="term" value="C:cytoplasm"/>
    <property type="evidence" value="ECO:0007669"/>
    <property type="project" value="UniProtKB-SubCell"/>
</dbReference>
<evidence type="ECO:0000256" key="10">
    <source>
        <dbReference type="ARBA" id="ARBA00022840"/>
    </source>
</evidence>
<dbReference type="SUPFAM" id="SSF82697">
    <property type="entry name" value="PurS-like"/>
    <property type="match status" value="1"/>
</dbReference>
<organism evidence="22 23">
    <name type="scientific">Schizosaccharomyces octosporus (strain yFS286)</name>
    <name type="common">Fission yeast</name>
    <name type="synonym">Octosporomyces octosporus</name>
    <dbReference type="NCBI Taxonomy" id="483514"/>
    <lineage>
        <taxon>Eukaryota</taxon>
        <taxon>Fungi</taxon>
        <taxon>Dikarya</taxon>
        <taxon>Ascomycota</taxon>
        <taxon>Taphrinomycotina</taxon>
        <taxon>Schizosaccharomycetes</taxon>
        <taxon>Schizosaccharomycetales</taxon>
        <taxon>Schizosaccharomycetaceae</taxon>
        <taxon>Schizosaccharomyces</taxon>
    </lineage>
</organism>
<dbReference type="InterPro" id="IPR041609">
    <property type="entry name" value="PurL_linker"/>
</dbReference>
<dbReference type="VEuPathDB" id="FungiDB:SOCG_02274"/>
<dbReference type="PANTHER" id="PTHR10099:SF1">
    <property type="entry name" value="PHOSPHORIBOSYLFORMYLGLYCINAMIDINE SYNTHASE"/>
    <property type="match status" value="1"/>
</dbReference>
<comment type="pathway">
    <text evidence="2">Purine metabolism; IMP biosynthesis via de novo pathway; 5-amino-1-(5-phospho-D-ribosyl)imidazole from N(2)-formyl-N(1)-(5-phospho-D-ribosyl)glycinamide: step 1/2.</text>
</comment>
<dbReference type="EMBL" id="KE503206">
    <property type="protein sequence ID" value="EPX74792.1"/>
    <property type="molecule type" value="Genomic_DNA"/>
</dbReference>
<evidence type="ECO:0000259" key="20">
    <source>
        <dbReference type="Pfam" id="PF18076"/>
    </source>
</evidence>
<sequence length="1321" mass="145156">MLVLYGGSALTPHNQKKLLQATESAFDRIEAVYFYLIQTKDGYHVSSNDLRPILSDLQPDEFRPSGPQVAFVFPRTGTISPWSSKATNIANVCNLKGVNRIERGIAYSVTCKQGLSENIYENAFSNLFDRMTETLRYEPPKEEEVFNTQEPAPLVTIKLGCNQEADKENAKRRLAEANVKFGLALASDEIDYLVECYANEPSLQHREPTDVELFMFGQVNSEHCRHKIFNADWTIDGNKMENSLFQMIRNTHKLNPHHTISAYSDNAAVFEGNAGSNFFPMNGEWTLKDETVDFLGKVETHNHPTAVSPYPGAATGSGGEIRDEGAVGQGSKPKAGLAGYNVSDLHIPGFKQPWELEVGKPFHIASPLDIMLSAPIGSSSFNNEFGRPCINGYFRTLTMEVTRSDGTTEYRGYHKPIMAAGGVGCIRRQHAFKKSISAGSPIIVLGGPALLVGLGGGAASSMNSGEGSEDLDFASVQRGNPEMQRRAQMVIDTCTAMEDNIIQSIHDVGAGGVSNALPELVHDAGLGARFELRDIPCIEPSMSPMQIWCCESQERYVLSVKSEDLDLFTSICERERCPYGVVGYATEEQRLVLTDRLYKSTPIDLPMEVLFGKPPKMSRVDNTDPLVLKKFDSSLNAYIPTVDQPITDAVQRVLRMPAVASKSFLITIGDRSITGLVAREQMVGPWQTPVADVAVTVTSYGKGTTTGEAFAVGEKPITALISSAASARMAVAECIMNMAAASLPHLSHIRLSANWMSSPTHSGEGAKLYEAVQAIGLDLCPQLGISIPVGKDSMSMSMKWMEDSREQSVTAPLSLVITGFSSVNNVESIWTPQLKRANEIGPSSLLYIDLANGKQRLGGSILAQCYKELGDEAPDVEDVELLKSYFSAITQLHTTDYVQAYHDNSDGGLFVTVSEMAFAGRVGVVSDLENFSNDNIATLFNEELGAVIQIRDSDFESVYEIFKAHGLGKAVKKFGKVISNEAQEVVFVRSSEIVYKSTRAALQSLWHETSYKMQSIRDNPKCAQQEYETIWDNSDPGIDFHLTFEHSPKSDLSLTNRPKVAVLREQGVNGHMEMAYSFHAAGFTPVDVHMTDIINGKLTLDMFVGIAACGGFSYGDVLGSANGWATSILLHDTARQEFYKFFNQRKDTFAIGLCNGCQLFTRLKTLIPGAQCWPLFLSNESSQYEGRTVMLQLDPRNSASSIFTNEMGGSRIPIAVAHGEGRAVFESDSDYTKFKQEGLDVLYYVDNYGNRTSQYPLNPNGSTDAIAGVRSPCGRFLAMMPHPERVVLKVANSYYPKSCSENWGTHGPWLRLFQSARKWVG</sequence>
<dbReference type="eggNOG" id="KOG1907">
    <property type="taxonomic scope" value="Eukaryota"/>
</dbReference>
<keyword evidence="10" id="KW-0067">ATP-binding</keyword>
<dbReference type="SUPFAM" id="SSF52317">
    <property type="entry name" value="Class I glutamine amidotransferase-like"/>
    <property type="match status" value="1"/>
</dbReference>
<dbReference type="CDD" id="cd01740">
    <property type="entry name" value="GATase1_FGAR_AT"/>
    <property type="match status" value="1"/>
</dbReference>
<evidence type="ECO:0000256" key="15">
    <source>
        <dbReference type="ARBA" id="ARBA00052585"/>
    </source>
</evidence>
<dbReference type="Proteomes" id="UP000016088">
    <property type="component" value="Unassembled WGS sequence"/>
</dbReference>
<dbReference type="PANTHER" id="PTHR10099">
    <property type="entry name" value="PHOSPHORIBOSYLFORMYLGLYCINAMIDINE SYNTHASE"/>
    <property type="match status" value="1"/>
</dbReference>
<keyword evidence="6" id="KW-0436">Ligase</keyword>
<evidence type="ECO:0000256" key="17">
    <source>
        <dbReference type="ARBA" id="ARBA00071729"/>
    </source>
</evidence>
<dbReference type="Pfam" id="PF13507">
    <property type="entry name" value="GATase_5"/>
    <property type="match status" value="1"/>
</dbReference>
<evidence type="ECO:0000256" key="4">
    <source>
        <dbReference type="ARBA" id="ARBA00012747"/>
    </source>
</evidence>
<dbReference type="GO" id="GO:0006189">
    <property type="term" value="P:'de novo' IMP biosynthetic process"/>
    <property type="evidence" value="ECO:0007669"/>
    <property type="project" value="UniProtKB-UniPathway"/>
</dbReference>
<evidence type="ECO:0000256" key="7">
    <source>
        <dbReference type="ARBA" id="ARBA00022723"/>
    </source>
</evidence>
<feature type="domain" description="PurM-like C-terminal" evidence="18">
    <location>
        <begin position="855"/>
        <end position="985"/>
    </location>
</feature>
<dbReference type="Gene3D" id="3.30.1330.10">
    <property type="entry name" value="PurM-like, N-terminal domain"/>
    <property type="match status" value="2"/>
</dbReference>
<evidence type="ECO:0000256" key="9">
    <source>
        <dbReference type="ARBA" id="ARBA00022755"/>
    </source>
</evidence>
<evidence type="ECO:0000256" key="14">
    <source>
        <dbReference type="ARBA" id="ARBA00032632"/>
    </source>
</evidence>
<evidence type="ECO:0000256" key="13">
    <source>
        <dbReference type="ARBA" id="ARBA00029823"/>
    </source>
</evidence>
<dbReference type="PROSITE" id="PS51273">
    <property type="entry name" value="GATASE_TYPE_1"/>
    <property type="match status" value="1"/>
</dbReference>
<dbReference type="SUPFAM" id="SSF56042">
    <property type="entry name" value="PurM C-terminal domain-like"/>
    <property type="match status" value="2"/>
</dbReference>
<keyword evidence="12" id="KW-0315">Glutamine amidotransferase</keyword>
<dbReference type="FunFam" id="3.40.50.880:FF:000008">
    <property type="entry name" value="Phosphoribosylformylglycinamidine synthase"/>
    <property type="match status" value="1"/>
</dbReference>
<dbReference type="InterPro" id="IPR010918">
    <property type="entry name" value="PurM-like_C_dom"/>
</dbReference>
<dbReference type="Gene3D" id="3.40.50.880">
    <property type="match status" value="1"/>
</dbReference>
<dbReference type="GeneID" id="25031252"/>
<keyword evidence="9" id="KW-0658">Purine biosynthesis</keyword>
<evidence type="ECO:0000256" key="2">
    <source>
        <dbReference type="ARBA" id="ARBA00004920"/>
    </source>
</evidence>
<keyword evidence="8" id="KW-0547">Nucleotide-binding</keyword>
<dbReference type="Pfam" id="PF02769">
    <property type="entry name" value="AIRS_C"/>
    <property type="match status" value="2"/>
</dbReference>
<dbReference type="NCBIfam" id="TIGR01735">
    <property type="entry name" value="FGAM_synt"/>
    <property type="match status" value="1"/>
</dbReference>
<accession>S9Q3X8</accession>
<evidence type="ECO:0000256" key="11">
    <source>
        <dbReference type="ARBA" id="ARBA00022842"/>
    </source>
</evidence>
<dbReference type="GO" id="GO:0005524">
    <property type="term" value="F:ATP binding"/>
    <property type="evidence" value="ECO:0007669"/>
    <property type="project" value="UniProtKB-KW"/>
</dbReference>
<keyword evidence="23" id="KW-1185">Reference proteome</keyword>
<comment type="function">
    <text evidence="16">Phosphoribosylformylglycinamidine synthase involved in the purines biosynthetic pathway. Catalyzes the ATP-dependent conversion of formylglycinamide ribonucleotide (FGAR) and glutamine to yield formylglycinamidine ribonucleotide (FGAM) and glutamate.</text>
</comment>
<evidence type="ECO:0000313" key="22">
    <source>
        <dbReference type="EMBL" id="EPX74792.1"/>
    </source>
</evidence>
<dbReference type="EC" id="6.3.5.3" evidence="4"/>
<keyword evidence="7" id="KW-0479">Metal-binding</keyword>
<evidence type="ECO:0000259" key="18">
    <source>
        <dbReference type="Pfam" id="PF02769"/>
    </source>
</evidence>
<dbReference type="FunFam" id="3.30.1330.10:FF:000002">
    <property type="entry name" value="Phosphoribosylformylglycinamidine synthase"/>
    <property type="match status" value="1"/>
</dbReference>
<dbReference type="Gene3D" id="1.10.8.750">
    <property type="entry name" value="Phosphoribosylformylglycinamidine synthase, linker domain"/>
    <property type="match status" value="1"/>
</dbReference>
<feature type="domain" description="Phosphoribosylformylglycinamidine synthase linker" evidence="19">
    <location>
        <begin position="174"/>
        <end position="227"/>
    </location>
</feature>
<comment type="similarity">
    <text evidence="3">In the N-terminal section; belongs to the FGAMS family.</text>
</comment>
<evidence type="ECO:0000313" key="23">
    <source>
        <dbReference type="Proteomes" id="UP000016088"/>
    </source>
</evidence>
<evidence type="ECO:0000256" key="16">
    <source>
        <dbReference type="ARBA" id="ARBA00057317"/>
    </source>
</evidence>
<evidence type="ECO:0000256" key="6">
    <source>
        <dbReference type="ARBA" id="ARBA00022598"/>
    </source>
</evidence>
<dbReference type="SMART" id="SM01211">
    <property type="entry name" value="GATase_5"/>
    <property type="match status" value="1"/>
</dbReference>
<dbReference type="OrthoDB" id="6666987at2759"/>
<dbReference type="Gene3D" id="3.90.650.10">
    <property type="entry name" value="PurM-like C-terminal domain"/>
    <property type="match status" value="2"/>
</dbReference>
<evidence type="ECO:0000256" key="8">
    <source>
        <dbReference type="ARBA" id="ARBA00022741"/>
    </source>
</evidence>
<name>S9Q3X8_SCHOY</name>
<dbReference type="InterPro" id="IPR036676">
    <property type="entry name" value="PurM-like_C_sf"/>
</dbReference>
<dbReference type="InterPro" id="IPR036604">
    <property type="entry name" value="PurS-like_sf"/>
</dbReference>
<dbReference type="NCBIfam" id="NF003672">
    <property type="entry name" value="PRK05297.1"/>
    <property type="match status" value="1"/>
</dbReference>
<feature type="domain" description="Phosphoribosylformylglycinamidine synthase N-terminal" evidence="20">
    <location>
        <begin position="33"/>
        <end position="146"/>
    </location>
</feature>
<dbReference type="InterPro" id="IPR040707">
    <property type="entry name" value="FGAR-AT_N"/>
</dbReference>
<dbReference type="FunFam" id="3.30.1330.10:FF:000005">
    <property type="entry name" value="Phosphoribosylformylglycinamidine synthase"/>
    <property type="match status" value="1"/>
</dbReference>
<dbReference type="Pfam" id="PF18076">
    <property type="entry name" value="FGAR-AT_N"/>
    <property type="match status" value="1"/>
</dbReference>
<feature type="domain" description="PurM-like C-terminal" evidence="18">
    <location>
        <begin position="438"/>
        <end position="594"/>
    </location>
</feature>
<dbReference type="SUPFAM" id="SSF109736">
    <property type="entry name" value="FGAM synthase PurL, linker domain"/>
    <property type="match status" value="1"/>
</dbReference>
<keyword evidence="11" id="KW-0460">Magnesium</keyword>
<comment type="catalytic activity">
    <reaction evidence="15">
        <text>N(2)-formyl-N(1)-(5-phospho-beta-D-ribosyl)glycinamide + L-glutamine + ATP + H2O = 2-formamido-N(1)-(5-O-phospho-beta-D-ribosyl)acetamidine + L-glutamate + ADP + phosphate + H(+)</text>
        <dbReference type="Rhea" id="RHEA:17129"/>
        <dbReference type="ChEBI" id="CHEBI:15377"/>
        <dbReference type="ChEBI" id="CHEBI:15378"/>
        <dbReference type="ChEBI" id="CHEBI:29985"/>
        <dbReference type="ChEBI" id="CHEBI:30616"/>
        <dbReference type="ChEBI" id="CHEBI:43474"/>
        <dbReference type="ChEBI" id="CHEBI:58359"/>
        <dbReference type="ChEBI" id="CHEBI:147286"/>
        <dbReference type="ChEBI" id="CHEBI:147287"/>
        <dbReference type="ChEBI" id="CHEBI:456216"/>
        <dbReference type="EC" id="6.3.5.3"/>
    </reaction>
</comment>
<evidence type="ECO:0000259" key="21">
    <source>
        <dbReference type="Pfam" id="PF22689"/>
    </source>
</evidence>
<gene>
    <name evidence="22" type="ORF">SOCG_02274</name>
</gene>
<dbReference type="InterPro" id="IPR029062">
    <property type="entry name" value="Class_I_gatase-like"/>
</dbReference>
<dbReference type="GO" id="GO:0046872">
    <property type="term" value="F:metal ion binding"/>
    <property type="evidence" value="ECO:0007669"/>
    <property type="project" value="UniProtKB-KW"/>
</dbReference>
<evidence type="ECO:0000256" key="5">
    <source>
        <dbReference type="ARBA" id="ARBA00022490"/>
    </source>
</evidence>
<dbReference type="InterPro" id="IPR010073">
    <property type="entry name" value="PurL_large"/>
</dbReference>
<dbReference type="HAMAP" id="MF_00419">
    <property type="entry name" value="PurL_1"/>
    <property type="match status" value="1"/>
</dbReference>
<comment type="subcellular location">
    <subcellularLocation>
        <location evidence="1">Cytoplasm</location>
    </subcellularLocation>
</comment>
<dbReference type="Pfam" id="PF18072">
    <property type="entry name" value="FGAR-AT_linker"/>
    <property type="match status" value="1"/>
</dbReference>
<evidence type="ECO:0000259" key="19">
    <source>
        <dbReference type="Pfam" id="PF18072"/>
    </source>
</evidence>
<dbReference type="UniPathway" id="UPA00074">
    <property type="reaction ID" value="UER00128"/>
</dbReference>
<dbReference type="Pfam" id="PF22689">
    <property type="entry name" value="FGAR-AT_PurM_N-like"/>
    <property type="match status" value="1"/>
</dbReference>
<evidence type="ECO:0000256" key="3">
    <source>
        <dbReference type="ARBA" id="ARBA00008608"/>
    </source>
</evidence>
<feature type="domain" description="FGAR-AT PurM N-terminal-like" evidence="21">
    <location>
        <begin position="661"/>
        <end position="821"/>
    </location>
</feature>
<proteinExistence type="inferred from homology"/>
<evidence type="ECO:0000256" key="1">
    <source>
        <dbReference type="ARBA" id="ARBA00004496"/>
    </source>
</evidence>
<dbReference type="CDD" id="cd02203">
    <property type="entry name" value="PurL_repeat1"/>
    <property type="match status" value="1"/>
</dbReference>
<dbReference type="OMA" id="LSANWMW"/>
<reference evidence="22 23" key="1">
    <citation type="journal article" date="2011" name="Science">
        <title>Comparative functional genomics of the fission yeasts.</title>
        <authorList>
            <person name="Rhind N."/>
            <person name="Chen Z."/>
            <person name="Yassour M."/>
            <person name="Thompson D.A."/>
            <person name="Haas B.J."/>
            <person name="Habib N."/>
            <person name="Wapinski I."/>
            <person name="Roy S."/>
            <person name="Lin M.F."/>
            <person name="Heiman D.I."/>
            <person name="Young S.K."/>
            <person name="Furuya K."/>
            <person name="Guo Y."/>
            <person name="Pidoux A."/>
            <person name="Chen H.M."/>
            <person name="Robbertse B."/>
            <person name="Goldberg J.M."/>
            <person name="Aoki K."/>
            <person name="Bayne E.H."/>
            <person name="Berlin A.M."/>
            <person name="Desjardins C.A."/>
            <person name="Dobbs E."/>
            <person name="Dukaj L."/>
            <person name="Fan L."/>
            <person name="FitzGerald M.G."/>
            <person name="French C."/>
            <person name="Gujja S."/>
            <person name="Hansen K."/>
            <person name="Keifenheim D."/>
            <person name="Levin J.Z."/>
            <person name="Mosher R.A."/>
            <person name="Mueller C.A."/>
            <person name="Pfiffner J."/>
            <person name="Priest M."/>
            <person name="Russ C."/>
            <person name="Smialowska A."/>
            <person name="Swoboda P."/>
            <person name="Sykes S.M."/>
            <person name="Vaughn M."/>
            <person name="Vengrova S."/>
            <person name="Yoder R."/>
            <person name="Zeng Q."/>
            <person name="Allshire R."/>
            <person name="Baulcombe D."/>
            <person name="Birren B.W."/>
            <person name="Brown W."/>
            <person name="Ekwall K."/>
            <person name="Kellis M."/>
            <person name="Leatherwood J."/>
            <person name="Levin H."/>
            <person name="Margalit H."/>
            <person name="Martienssen R."/>
            <person name="Nieduszynski C.A."/>
            <person name="Spatafora J.W."/>
            <person name="Friedman N."/>
            <person name="Dalgaard J.Z."/>
            <person name="Baumann P."/>
            <person name="Niki H."/>
            <person name="Regev A."/>
            <person name="Nusbaum C."/>
        </authorList>
    </citation>
    <scope>NUCLEOTIDE SEQUENCE [LARGE SCALE GENOMIC DNA]</scope>
    <source>
        <strain evidence="23">yFS286</strain>
    </source>
</reference>
<protein>
    <recommendedName>
        <fullName evidence="17">Phosphoribosylformylglycinamidine synthase</fullName>
        <ecNumber evidence="4">6.3.5.3</ecNumber>
    </recommendedName>
    <alternativeName>
        <fullName evidence="14">Formylglycinamide ribonucleotide amidotransferase</fullName>
    </alternativeName>
    <alternativeName>
        <fullName evidence="13">Formylglycinamide ribotide amidotransferase</fullName>
    </alternativeName>
</protein>
<keyword evidence="5" id="KW-0963">Cytoplasm</keyword>
<dbReference type="GO" id="GO:0004642">
    <property type="term" value="F:phosphoribosylformylglycinamidine synthase activity"/>
    <property type="evidence" value="ECO:0007669"/>
    <property type="project" value="UniProtKB-EC"/>
</dbReference>
<dbReference type="FunFam" id="3.90.650.10:FF:000002">
    <property type="entry name" value="Phosphoribosylformylglycinamidine synthase"/>
    <property type="match status" value="1"/>
</dbReference>
<dbReference type="InterPro" id="IPR055181">
    <property type="entry name" value="FGAR-AT_PurM_N-like"/>
</dbReference>
<dbReference type="RefSeq" id="XP_013016222.1">
    <property type="nucleotide sequence ID" value="XM_013160768.1"/>
</dbReference>
<dbReference type="SUPFAM" id="SSF55326">
    <property type="entry name" value="PurM N-terminal domain-like"/>
    <property type="match status" value="2"/>
</dbReference>